<evidence type="ECO:0000313" key="1">
    <source>
        <dbReference type="EMBL" id="QEH06536.1"/>
    </source>
</evidence>
<keyword evidence="2" id="KW-1185">Reference proteome</keyword>
<accession>A0ABX5Z0Y2</accession>
<dbReference type="Proteomes" id="UP000323483">
    <property type="component" value="Chromosome"/>
</dbReference>
<protein>
    <submittedName>
        <fullName evidence="1">Uncharacterized protein</fullName>
    </submittedName>
</protein>
<organism evidence="1 2">
    <name type="scientific">Sulfurospirillum multivorans</name>
    <name type="common">Dehalospirillum multivorans</name>
    <dbReference type="NCBI Taxonomy" id="66821"/>
    <lineage>
        <taxon>Bacteria</taxon>
        <taxon>Pseudomonadati</taxon>
        <taxon>Campylobacterota</taxon>
        <taxon>Epsilonproteobacteria</taxon>
        <taxon>Campylobacterales</taxon>
        <taxon>Sulfurospirillaceae</taxon>
        <taxon>Sulfurospirillum</taxon>
    </lineage>
</organism>
<reference evidence="1" key="1">
    <citation type="submission" date="2019-08" db="EMBL/GenBank/DDBJ databases">
        <title>Organohalide respiration in Sulfurospirillum species is regulated by a two-component system as unraveled by comparative genomics, and transcriptomics, and regulator binding studies.</title>
        <authorList>
            <person name="Goris T."/>
            <person name="Esken J."/>
            <person name="Gadkari J."/>
            <person name="Bischler T."/>
            <person name="Foerstner K."/>
            <person name="Sharma C.M."/>
            <person name="Diekert G."/>
            <person name="Schubert T."/>
        </authorList>
    </citation>
    <scope>NUCLEOTIDE SEQUENCE [LARGE SCALE GENOMIC DNA]</scope>
    <source>
        <strain evidence="1">N</strain>
    </source>
</reference>
<evidence type="ECO:0000313" key="2">
    <source>
        <dbReference type="Proteomes" id="UP000323483"/>
    </source>
</evidence>
<dbReference type="EMBL" id="CP042966">
    <property type="protein sequence ID" value="QEH06536.1"/>
    <property type="molecule type" value="Genomic_DNA"/>
</dbReference>
<sequence length="84" mass="9861">MQTQALNNLIHMRTECQKALDQLLTKKDEYRHFDTFHKIVELSQVLIDASAPEMNENIELDLLISRTDSLLNQNVVLLDLYEKF</sequence>
<proteinExistence type="predicted"/>
<name>A0ABX5Z0Y2_SULMU</name>
<gene>
    <name evidence="1" type="ORF">SMN_1771</name>
</gene>